<dbReference type="InParanoid" id="A0A1P8B936"/>
<dbReference type="TAIR" id="AT4G07995"/>
<organism evidence="2 3">
    <name type="scientific">Arabidopsis thaliana</name>
    <name type="common">Mouse-ear cress</name>
    <dbReference type="NCBI Taxonomy" id="3702"/>
    <lineage>
        <taxon>Eukaryota</taxon>
        <taxon>Viridiplantae</taxon>
        <taxon>Streptophyta</taxon>
        <taxon>Embryophyta</taxon>
        <taxon>Tracheophyta</taxon>
        <taxon>Spermatophyta</taxon>
        <taxon>Magnoliopsida</taxon>
        <taxon>eudicotyledons</taxon>
        <taxon>Gunneridae</taxon>
        <taxon>Pentapetalae</taxon>
        <taxon>rosids</taxon>
        <taxon>malvids</taxon>
        <taxon>Brassicales</taxon>
        <taxon>Brassicaceae</taxon>
        <taxon>Camelineae</taxon>
        <taxon>Arabidopsis</taxon>
    </lineage>
</organism>
<name>A0A1P8B936_ARATH</name>
<evidence type="ECO:0000313" key="1">
    <source>
        <dbReference type="Araport" id="AT4G07995"/>
    </source>
</evidence>
<gene>
    <name evidence="1 2" type="ordered locus">At4g07995</name>
</gene>
<evidence type="ECO:0000313" key="2">
    <source>
        <dbReference type="EMBL" id="ANM68125.1"/>
    </source>
</evidence>
<evidence type="ECO:0000313" key="3">
    <source>
        <dbReference type="Proteomes" id="UP000006548"/>
    </source>
</evidence>
<reference evidence="3" key="2">
    <citation type="journal article" date="2017" name="Plant J.">
        <title>Araport11: a complete reannotation of the Arabidopsis thaliana reference genome.</title>
        <authorList>
            <person name="Cheng C.Y."/>
            <person name="Krishnakumar V."/>
            <person name="Chan A.P."/>
            <person name="Thibaud-Nissen F."/>
            <person name="Schobel S."/>
            <person name="Town C.D."/>
        </authorList>
    </citation>
    <scope>GENOME REANNOTATION</scope>
    <source>
        <strain evidence="3">cv. Columbia</strain>
    </source>
</reference>
<proteinExistence type="predicted"/>
<dbReference type="GeneID" id="28719957"/>
<sequence length="26" mass="3437">MIFSLKRTYILVYYQKKRKRFQEKRL</sequence>
<dbReference type="EMBL" id="CP002687">
    <property type="protein sequence ID" value="ANM68125.1"/>
    <property type="molecule type" value="Genomic_DNA"/>
</dbReference>
<dbReference type="ExpressionAtlas" id="A0A1P8B936">
    <property type="expression patterns" value="baseline and differential"/>
</dbReference>
<dbReference type="RefSeq" id="NP_001329902.1">
    <property type="nucleotide sequence ID" value="NM_001340571.1"/>
</dbReference>
<protein>
    <submittedName>
        <fullName evidence="2">Uncharacterized protein</fullName>
    </submittedName>
</protein>
<keyword evidence="3" id="KW-1185">Reference proteome</keyword>
<dbReference type="AlphaFoldDB" id="A0A1P8B936"/>
<dbReference type="KEGG" id="ath:AT4G07995"/>
<dbReference type="Proteomes" id="UP000006548">
    <property type="component" value="Chromosome 4"/>
</dbReference>
<dbReference type="Araport" id="AT4G07995"/>
<reference evidence="2 3" key="1">
    <citation type="journal article" date="1999" name="Nature">
        <title>Sequence and analysis of chromosome 4 of the plant Arabidopsis thaliana.</title>
        <authorList>
            <consortium name="EU"/>
            <consortium name="CSHL and WU Arabidopsis Sequencing Project"/>
            <person name="Mayer K."/>
            <person name="Schuller C."/>
            <person name="Wambutt R."/>
            <person name="Murphy G."/>
            <person name="Volckaert G."/>
            <person name="Pohl T."/>
            <person name="Dusterhoft A."/>
            <person name="Stiekema W."/>
            <person name="Entian K.D."/>
            <person name="Terryn N."/>
            <person name="Harris B."/>
            <person name="Ansorge W."/>
            <person name="Brandt P."/>
            <person name="Grivell L."/>
            <person name="Rieger M."/>
            <person name="Weichselgartner M."/>
            <person name="de Simone V."/>
            <person name="Obermaier B."/>
            <person name="Mache R."/>
            <person name="Muller M."/>
            <person name="Kreis M."/>
            <person name="Delseny M."/>
            <person name="Puigdomenech P."/>
            <person name="Watson M."/>
            <person name="Schmidtheini T."/>
            <person name="Reichert B."/>
            <person name="Portatelle D."/>
            <person name="Perez-Alonso M."/>
            <person name="Boutry M."/>
            <person name="Bancroft I."/>
            <person name="Vos P."/>
            <person name="Hoheisel J."/>
            <person name="Zimmermann W."/>
            <person name="Wedler H."/>
            <person name="Ridley P."/>
            <person name="Langham S.A."/>
            <person name="McCullagh B."/>
            <person name="Bilham L."/>
            <person name="Robben J."/>
            <person name="Van der Schueren J."/>
            <person name="Grymonprez B."/>
            <person name="Chuang Y.J."/>
            <person name="Vandenbussche F."/>
            <person name="Braeken M."/>
            <person name="Weltjens I."/>
            <person name="Voet M."/>
            <person name="Bastiaens I."/>
            <person name="Aert R."/>
            <person name="Defoor E."/>
            <person name="Weitzenegger T."/>
            <person name="Bothe G."/>
            <person name="Ramsperger U."/>
            <person name="Hilbert H."/>
            <person name="Braun M."/>
            <person name="Holzer E."/>
            <person name="Brandt A."/>
            <person name="Peters S."/>
            <person name="van Staveren M."/>
            <person name="Dirske W."/>
            <person name="Mooijman P."/>
            <person name="Klein Lankhorst R."/>
            <person name="Rose M."/>
            <person name="Hauf J."/>
            <person name="Kotter P."/>
            <person name="Berneiser S."/>
            <person name="Hempel S."/>
            <person name="Feldpausch M."/>
            <person name="Lamberth S."/>
            <person name="Van den Daele H."/>
            <person name="De Keyser A."/>
            <person name="Buysshaert C."/>
            <person name="Gielen J."/>
            <person name="Villarroel R."/>
            <person name="De Clercq R."/>
            <person name="Van Montagu M."/>
            <person name="Rogers J."/>
            <person name="Cronin A."/>
            <person name="Quail M."/>
            <person name="Bray-Allen S."/>
            <person name="Clark L."/>
            <person name="Doggett J."/>
            <person name="Hall S."/>
            <person name="Kay M."/>
            <person name="Lennard N."/>
            <person name="McLay K."/>
            <person name="Mayes R."/>
            <person name="Pettett A."/>
            <person name="Rajandream M.A."/>
            <person name="Lyne M."/>
            <person name="Benes V."/>
            <person name="Rechmann S."/>
            <person name="Borkova D."/>
            <person name="Blocker H."/>
            <person name="Scharfe M."/>
            <person name="Grimm M."/>
            <person name="Lohnert T.H."/>
            <person name="Dose S."/>
            <person name="de Haan M."/>
            <person name="Maarse A."/>
            <person name="Schafer M."/>
            <person name="Muller-Auer S."/>
            <person name="Gabel C."/>
            <person name="Fuchs M."/>
            <person name="Fartmann B."/>
            <person name="Granderath K."/>
            <person name="Dauner D."/>
            <person name="Herzl A."/>
            <person name="Neumann S."/>
            <person name="Argiriou A."/>
            <person name="Vitale D."/>
            <person name="Liguori R."/>
            <person name="Piravandi E."/>
            <person name="Massenet O."/>
            <person name="Quigley F."/>
            <person name="Clabauld G."/>
            <person name="Mundlein A."/>
            <person name="Felber R."/>
            <person name="Schnabl S."/>
            <person name="Hiller R."/>
            <person name="Schmidt W."/>
            <person name="Lecharny A."/>
            <person name="Aubourg S."/>
            <person name="Chefdor F."/>
            <person name="Cooke R."/>
            <person name="Berger C."/>
            <person name="Montfort A."/>
            <person name="Casacuberta E."/>
            <person name="Gibbons T."/>
            <person name="Weber N."/>
            <person name="Vandenbol M."/>
            <person name="Bargues M."/>
            <person name="Terol J."/>
            <person name="Torres A."/>
            <person name="Perez-Perez A."/>
            <person name="Purnelle B."/>
            <person name="Bent E."/>
            <person name="Johnson S."/>
            <person name="Tacon D."/>
            <person name="Jesse T."/>
            <person name="Heijnen L."/>
            <person name="Schwarz S."/>
            <person name="Scholler P."/>
            <person name="Heber S."/>
            <person name="Francs P."/>
            <person name="Bielke C."/>
            <person name="Frishman D."/>
            <person name="Haase D."/>
            <person name="Lemcke K."/>
            <person name="Mewes H.W."/>
            <person name="Stocker S."/>
            <person name="Zaccaria P."/>
            <person name="Bevan M."/>
            <person name="Wilson R.K."/>
            <person name="de la Bastide M."/>
            <person name="Habermann K."/>
            <person name="Parnell L."/>
            <person name="Dedhia N."/>
            <person name="Gnoj L."/>
            <person name="Schutz K."/>
            <person name="Huang E."/>
            <person name="Spiegel L."/>
            <person name="Sehkon M."/>
            <person name="Murray J."/>
            <person name="Sheet P."/>
            <person name="Cordes M."/>
            <person name="Abu-Threideh J."/>
            <person name="Stoneking T."/>
            <person name="Kalicki J."/>
            <person name="Graves T."/>
            <person name="Harmon G."/>
            <person name="Edwards J."/>
            <person name="Latreille P."/>
            <person name="Courtney L."/>
            <person name="Cloud J."/>
            <person name="Abbott A."/>
            <person name="Scott K."/>
            <person name="Johnson D."/>
            <person name="Minx P."/>
            <person name="Bentley D."/>
            <person name="Fulton B."/>
            <person name="Miller N."/>
            <person name="Greco T."/>
            <person name="Kemp K."/>
            <person name="Kramer J."/>
            <person name="Fulton L."/>
            <person name="Mardis E."/>
            <person name="Dante M."/>
            <person name="Pepin K."/>
            <person name="Hillier L."/>
            <person name="Nelson J."/>
            <person name="Spieth J."/>
            <person name="Ryan E."/>
            <person name="Andrews S."/>
            <person name="Geisel C."/>
            <person name="Layman D."/>
            <person name="Du H."/>
            <person name="Ali J."/>
            <person name="Berghoff A."/>
            <person name="Jones K."/>
            <person name="Drone K."/>
            <person name="Cotton M."/>
            <person name="Joshu C."/>
            <person name="Antonoiu B."/>
            <person name="Zidanic M."/>
            <person name="Strong C."/>
            <person name="Sun H."/>
            <person name="Lamar B."/>
            <person name="Yordan C."/>
            <person name="Ma P."/>
            <person name="Zhong J."/>
            <person name="Preston R."/>
            <person name="Vil D."/>
            <person name="Shekher M."/>
            <person name="Matero A."/>
            <person name="Shah R."/>
            <person name="Swaby I.K."/>
            <person name="O'Shaughnessy A."/>
            <person name="Rodriguez M."/>
            <person name="Hoffmann J."/>
            <person name="Till S."/>
            <person name="Granat S."/>
            <person name="Shohdy N."/>
            <person name="Hasegawa A."/>
            <person name="Hameed A."/>
            <person name="Lodhi M."/>
            <person name="Johnson A."/>
            <person name="Chen E."/>
            <person name="Marra M."/>
            <person name="Martienssen R."/>
            <person name="McCombie W.R."/>
        </authorList>
    </citation>
    <scope>NUCLEOTIDE SEQUENCE [LARGE SCALE GENOMIC DNA]</scope>
    <source>
        <strain evidence="3">cv. Columbia</strain>
    </source>
</reference>
<accession>A0A1P8B936</accession>